<comment type="caution">
    <text evidence="2">The sequence shown here is derived from an EMBL/GenBank/DDBJ whole genome shotgun (WGS) entry which is preliminary data.</text>
</comment>
<dbReference type="STRING" id="1618356.UU93_C0009G0022"/>
<name>A0A0G0Y612_9BACT</name>
<evidence type="ECO:0000313" key="3">
    <source>
        <dbReference type="Proteomes" id="UP000034160"/>
    </source>
</evidence>
<evidence type="ECO:0000313" key="2">
    <source>
        <dbReference type="EMBL" id="KKS32184.1"/>
    </source>
</evidence>
<dbReference type="EMBL" id="LCCN01000009">
    <property type="protein sequence ID" value="KKS32184.1"/>
    <property type="molecule type" value="Genomic_DNA"/>
</dbReference>
<keyword evidence="1" id="KW-0812">Transmembrane</keyword>
<sequence>MESALENSPKNTFLWVLAGITVLVVGIVIGLFIGKKLYSTSKISLTPSPSPTTTTDPTANWKTYINSNEMYSIKFPSDVFLQLICPHEELDLAIRGVETVESIDMPTCSRDGRYTIEVTSIKQVKAPMSGNGYTITKDVIDLQGIHADKYTVIRLPEAIGPGPEWYTEVILQKNDKFYSFYLGKKDYAEIFGQILSTFKFTSETSVDFRKERMLTANRQGQQNQCYAAIYETARSICKSQTGFDPGPADGSEVKEWITLTDEEKAQEVLFWPCSDRVSASEAQKCESEFPDVTKKRNAYYDCLTKGVDVGKYCGDTTGYTQANNFPKDAESKYGQCMEVTRIEKETKCITETGYNSN</sequence>
<accession>A0A0G0Y612</accession>
<dbReference type="Proteomes" id="UP000034160">
    <property type="component" value="Unassembled WGS sequence"/>
</dbReference>
<feature type="transmembrane region" description="Helical" evidence="1">
    <location>
        <begin position="12"/>
        <end position="33"/>
    </location>
</feature>
<protein>
    <submittedName>
        <fullName evidence="2">Uncharacterized protein</fullName>
    </submittedName>
</protein>
<organism evidence="2 3">
    <name type="scientific">Candidatus Amesbacteria bacterium GW2011_GWA2_42_12</name>
    <dbReference type="NCBI Taxonomy" id="1618356"/>
    <lineage>
        <taxon>Bacteria</taxon>
        <taxon>Candidatus Amesiibacteriota</taxon>
    </lineage>
</organism>
<reference evidence="2 3" key="1">
    <citation type="journal article" date="2015" name="Nature">
        <title>rRNA introns, odd ribosomes, and small enigmatic genomes across a large radiation of phyla.</title>
        <authorList>
            <person name="Brown C.T."/>
            <person name="Hug L.A."/>
            <person name="Thomas B.C."/>
            <person name="Sharon I."/>
            <person name="Castelle C.J."/>
            <person name="Singh A."/>
            <person name="Wilkins M.J."/>
            <person name="Williams K.H."/>
            <person name="Banfield J.F."/>
        </authorList>
    </citation>
    <scope>NUCLEOTIDE SEQUENCE [LARGE SCALE GENOMIC DNA]</scope>
</reference>
<keyword evidence="1" id="KW-1133">Transmembrane helix</keyword>
<evidence type="ECO:0000256" key="1">
    <source>
        <dbReference type="SAM" id="Phobius"/>
    </source>
</evidence>
<keyword evidence="1" id="KW-0472">Membrane</keyword>
<dbReference type="AlphaFoldDB" id="A0A0G0Y612"/>
<gene>
    <name evidence="2" type="ORF">UU93_C0009G0022</name>
</gene>
<proteinExistence type="predicted"/>